<organism evidence="2 3">
    <name type="scientific">Emiliania huxleyi (strain CCMP1516)</name>
    <dbReference type="NCBI Taxonomy" id="280463"/>
    <lineage>
        <taxon>Eukaryota</taxon>
        <taxon>Haptista</taxon>
        <taxon>Haptophyta</taxon>
        <taxon>Prymnesiophyceae</taxon>
        <taxon>Isochrysidales</taxon>
        <taxon>Noelaerhabdaceae</taxon>
        <taxon>Emiliania</taxon>
    </lineage>
</organism>
<proteinExistence type="predicted"/>
<dbReference type="PaxDb" id="2903-EOD24624"/>
<protein>
    <recommendedName>
        <fullName evidence="4">Transmembrane protein</fullName>
    </recommendedName>
</protein>
<dbReference type="GeneID" id="17270171"/>
<dbReference type="RefSeq" id="XP_005777053.1">
    <property type="nucleotide sequence ID" value="XM_005776996.1"/>
</dbReference>
<evidence type="ECO:0000256" key="1">
    <source>
        <dbReference type="SAM" id="Phobius"/>
    </source>
</evidence>
<feature type="transmembrane region" description="Helical" evidence="1">
    <location>
        <begin position="58"/>
        <end position="76"/>
    </location>
</feature>
<evidence type="ECO:0000313" key="2">
    <source>
        <dbReference type="EnsemblProtists" id="EOD24624"/>
    </source>
</evidence>
<dbReference type="GO" id="GO:0005254">
    <property type="term" value="F:chloride channel activity"/>
    <property type="evidence" value="ECO:0007669"/>
    <property type="project" value="InterPro"/>
</dbReference>
<dbReference type="AlphaFoldDB" id="A0A0D3JM89"/>
<accession>A0A0D3JM89</accession>
<sequence length="157" mass="17212">MTIVYDAQALGTFRTLMTLRGTMLPMVFSSPIFYTLVLSHVVLIAMHEGQLPLPRLSFSAVGTVTGLLTFFIVFYGSQSYSRLNMFFGHCVGIGGAVMEWTALVRNHFPEQAVDAKWNAVRLVLAAVHVHYYTLNASDGGSAISGDAPQRREGNTSH</sequence>
<keyword evidence="1" id="KW-1133">Transmembrane helix</keyword>
<reference evidence="3" key="1">
    <citation type="journal article" date="2013" name="Nature">
        <title>Pan genome of the phytoplankton Emiliania underpins its global distribution.</title>
        <authorList>
            <person name="Read B.A."/>
            <person name="Kegel J."/>
            <person name="Klute M.J."/>
            <person name="Kuo A."/>
            <person name="Lefebvre S.C."/>
            <person name="Maumus F."/>
            <person name="Mayer C."/>
            <person name="Miller J."/>
            <person name="Monier A."/>
            <person name="Salamov A."/>
            <person name="Young J."/>
            <person name="Aguilar M."/>
            <person name="Claverie J.M."/>
            <person name="Frickenhaus S."/>
            <person name="Gonzalez K."/>
            <person name="Herman E.K."/>
            <person name="Lin Y.C."/>
            <person name="Napier J."/>
            <person name="Ogata H."/>
            <person name="Sarno A.F."/>
            <person name="Shmutz J."/>
            <person name="Schroeder D."/>
            <person name="de Vargas C."/>
            <person name="Verret F."/>
            <person name="von Dassow P."/>
            <person name="Valentin K."/>
            <person name="Van de Peer Y."/>
            <person name="Wheeler G."/>
            <person name="Dacks J.B."/>
            <person name="Delwiche C.F."/>
            <person name="Dyhrman S.T."/>
            <person name="Glockner G."/>
            <person name="John U."/>
            <person name="Richards T."/>
            <person name="Worden A.Z."/>
            <person name="Zhang X."/>
            <person name="Grigoriev I.V."/>
            <person name="Allen A.E."/>
            <person name="Bidle K."/>
            <person name="Borodovsky M."/>
            <person name="Bowler C."/>
            <person name="Brownlee C."/>
            <person name="Cock J.M."/>
            <person name="Elias M."/>
            <person name="Gladyshev V.N."/>
            <person name="Groth M."/>
            <person name="Guda C."/>
            <person name="Hadaegh A."/>
            <person name="Iglesias-Rodriguez M.D."/>
            <person name="Jenkins J."/>
            <person name="Jones B.M."/>
            <person name="Lawson T."/>
            <person name="Leese F."/>
            <person name="Lindquist E."/>
            <person name="Lobanov A."/>
            <person name="Lomsadze A."/>
            <person name="Malik S.B."/>
            <person name="Marsh M.E."/>
            <person name="Mackinder L."/>
            <person name="Mock T."/>
            <person name="Mueller-Roeber B."/>
            <person name="Pagarete A."/>
            <person name="Parker M."/>
            <person name="Probert I."/>
            <person name="Quesneville H."/>
            <person name="Raines C."/>
            <person name="Rensing S.A."/>
            <person name="Riano-Pachon D.M."/>
            <person name="Richier S."/>
            <person name="Rokitta S."/>
            <person name="Shiraiwa Y."/>
            <person name="Soanes D.M."/>
            <person name="van der Giezen M."/>
            <person name="Wahlund T.M."/>
            <person name="Williams B."/>
            <person name="Wilson W."/>
            <person name="Wolfe G."/>
            <person name="Wurch L.L."/>
        </authorList>
    </citation>
    <scope>NUCLEOTIDE SEQUENCE</scope>
</reference>
<name>A0A0D3JM89_EMIH1</name>
<keyword evidence="1" id="KW-0812">Transmembrane</keyword>
<keyword evidence="1" id="KW-0472">Membrane</keyword>
<feature type="transmembrane region" description="Helical" evidence="1">
    <location>
        <begin position="23"/>
        <end position="46"/>
    </location>
</feature>
<evidence type="ECO:0000313" key="3">
    <source>
        <dbReference type="Proteomes" id="UP000013827"/>
    </source>
</evidence>
<dbReference type="EnsemblProtists" id="EOD24624">
    <property type="protein sequence ID" value="EOD24624"/>
    <property type="gene ID" value="EMIHUDRAFT_435408"/>
</dbReference>
<reference evidence="2" key="2">
    <citation type="submission" date="2024-10" db="UniProtKB">
        <authorList>
            <consortium name="EnsemblProtists"/>
        </authorList>
    </citation>
    <scope>IDENTIFICATION</scope>
</reference>
<dbReference type="HOGENOM" id="CLU_1681204_0_0_1"/>
<keyword evidence="3" id="KW-1185">Reference proteome</keyword>
<dbReference type="Proteomes" id="UP000013827">
    <property type="component" value="Unassembled WGS sequence"/>
</dbReference>
<evidence type="ECO:0008006" key="4">
    <source>
        <dbReference type="Google" id="ProtNLM"/>
    </source>
</evidence>
<dbReference type="KEGG" id="ehx:EMIHUDRAFT_435408"/>